<reference evidence="1" key="1">
    <citation type="submission" date="2014-11" db="EMBL/GenBank/DDBJ databases">
        <authorList>
            <person name="Amaro Gonzalez C."/>
        </authorList>
    </citation>
    <scope>NUCLEOTIDE SEQUENCE</scope>
</reference>
<name>A0A0E9W5F8_ANGAN</name>
<organism evidence="1">
    <name type="scientific">Anguilla anguilla</name>
    <name type="common">European freshwater eel</name>
    <name type="synonym">Muraena anguilla</name>
    <dbReference type="NCBI Taxonomy" id="7936"/>
    <lineage>
        <taxon>Eukaryota</taxon>
        <taxon>Metazoa</taxon>
        <taxon>Chordata</taxon>
        <taxon>Craniata</taxon>
        <taxon>Vertebrata</taxon>
        <taxon>Euteleostomi</taxon>
        <taxon>Actinopterygii</taxon>
        <taxon>Neopterygii</taxon>
        <taxon>Teleostei</taxon>
        <taxon>Anguilliformes</taxon>
        <taxon>Anguillidae</taxon>
        <taxon>Anguilla</taxon>
    </lineage>
</organism>
<sequence length="61" mass="6746">MCRSSSSQNTTWGNLSKSIIAEDVCHPGKLFDVLFHSSTCMCNRRDLALCCVKAPQTRIPS</sequence>
<reference evidence="1" key="2">
    <citation type="journal article" date="2015" name="Fish Shellfish Immunol.">
        <title>Early steps in the European eel (Anguilla anguilla)-Vibrio vulnificus interaction in the gills: Role of the RtxA13 toxin.</title>
        <authorList>
            <person name="Callol A."/>
            <person name="Pajuelo D."/>
            <person name="Ebbesson L."/>
            <person name="Teles M."/>
            <person name="MacKenzie S."/>
            <person name="Amaro C."/>
        </authorList>
    </citation>
    <scope>NUCLEOTIDE SEQUENCE</scope>
</reference>
<accession>A0A0E9W5F8</accession>
<dbReference type="EMBL" id="GBXM01023859">
    <property type="protein sequence ID" value="JAH84718.1"/>
    <property type="molecule type" value="Transcribed_RNA"/>
</dbReference>
<dbReference type="AlphaFoldDB" id="A0A0E9W5F8"/>
<protein>
    <submittedName>
        <fullName evidence="1">Uncharacterized protein</fullName>
    </submittedName>
</protein>
<proteinExistence type="predicted"/>
<evidence type="ECO:0000313" key="1">
    <source>
        <dbReference type="EMBL" id="JAH84718.1"/>
    </source>
</evidence>